<dbReference type="Proteomes" id="UP000671868">
    <property type="component" value="Chromosome"/>
</dbReference>
<dbReference type="CDD" id="cd03809">
    <property type="entry name" value="GT4_MtfB-like"/>
    <property type="match status" value="2"/>
</dbReference>
<dbReference type="Gene3D" id="3.40.50.2000">
    <property type="entry name" value="Glycogen Phosphorylase B"/>
    <property type="match status" value="3"/>
</dbReference>
<gene>
    <name evidence="3" type="ORF">HNO51_11485</name>
</gene>
<dbReference type="PANTHER" id="PTHR46401:SF2">
    <property type="entry name" value="GLYCOSYLTRANSFERASE WBBK-RELATED"/>
    <property type="match status" value="1"/>
</dbReference>
<sequence length="849" mass="96327">MRIVIDLQGAQTESRYRGIGRYSLSLAKAIVRNSGEHDIIIVLSGLLPDTIEPIRASFDGLLPQDNIRVWDAVVPCREIEPGNAWRREAAEYIREAFIESLEPDVIYVSSLIEGYVDDAVTSVKKMDTRVPTVVTLFDLIPFVNPEKYLDRDKSYKGFYSRKIESLRQADGWLAISEATLKEGIKFLSLDRDNIVNISTACDSVFHAAMREGDEKAKLQSMHKIERSFILYSGGADERKNLHRLIRAFAKLPVPIKKKYQLVMAGKMPATEISLLEETAKKSGLSKNDMVFTGYVTDHDLSILYSTCDLFVFPSWHEGFGLPALEAMSCGAAVIGSRATSIPEVIGRSDALFDPYDETSISKKIQEVISNHEFRDELSRWGIRRAKEFSWDYSAKQAIRFFERVVQQLQDTRKIATADVVEALKNRVKEIRSDKPTDSDLIRTAYAISINHPVKKEKQLFVDISELVNRDARTGVQRVTRSLLSELLRTPPAEYSICPVYADTVTCGYRYATQFINHFLNRDGQNDEDDAIEFKVGDVFLGLDLQHHVVEAQENYLLALRQRGVKIFFVVYDLLPITLPESFPVGSKEGHERWLRVLSLYDGAFCISKSVADELSGWMNENITDRQRPFSIKWFHLGADIKSSIPSKGLDDNSEKVIEQLKRSYTFLMVGTVEPRKGQDQVLDAFDVLWSQGHRINLVIVGKQGWMVDALAERLRKHPQRDKYLFWLEGVSDEYLEKLYEASSCLIFASRGEGFGLPLIEAAQYKLPIIARDIPVFREVAGEYAFYFSSVDSHGLAKEITAWLELYKAGNHAKSDKMPWLTWKQSAEQLKEALLGSKTINANSRDESAV</sequence>
<keyword evidence="1" id="KW-0808">Transferase</keyword>
<dbReference type="Pfam" id="PF00534">
    <property type="entry name" value="Glycos_transf_1"/>
    <property type="match status" value="2"/>
</dbReference>
<evidence type="ECO:0000256" key="1">
    <source>
        <dbReference type="ARBA" id="ARBA00022679"/>
    </source>
</evidence>
<evidence type="ECO:0000313" key="3">
    <source>
        <dbReference type="EMBL" id="QTP55252.1"/>
    </source>
</evidence>
<dbReference type="InterPro" id="IPR001296">
    <property type="entry name" value="Glyco_trans_1"/>
</dbReference>
<proteinExistence type="predicted"/>
<protein>
    <submittedName>
        <fullName evidence="3">Glycosyltransferase family 4 protein</fullName>
    </submittedName>
</protein>
<feature type="domain" description="Glycosyl transferase family 1" evidence="2">
    <location>
        <begin position="224"/>
        <end position="379"/>
    </location>
</feature>
<feature type="domain" description="Glycosyl transferase family 1" evidence="2">
    <location>
        <begin position="659"/>
        <end position="808"/>
    </location>
</feature>
<dbReference type="EMBL" id="CP053381">
    <property type="protein sequence ID" value="QTP55252.1"/>
    <property type="molecule type" value="Genomic_DNA"/>
</dbReference>
<dbReference type="RefSeq" id="WP_209537476.1">
    <property type="nucleotide sequence ID" value="NZ_CP053381.1"/>
</dbReference>
<keyword evidence="4" id="KW-1185">Reference proteome</keyword>
<organism evidence="3 4">
    <name type="scientific">Billgrantia sulfidoxydans</name>
    <dbReference type="NCBI Taxonomy" id="2733484"/>
    <lineage>
        <taxon>Bacteria</taxon>
        <taxon>Pseudomonadati</taxon>
        <taxon>Pseudomonadota</taxon>
        <taxon>Gammaproteobacteria</taxon>
        <taxon>Oceanospirillales</taxon>
        <taxon>Halomonadaceae</taxon>
        <taxon>Billgrantia</taxon>
    </lineage>
</organism>
<evidence type="ECO:0000259" key="2">
    <source>
        <dbReference type="Pfam" id="PF00534"/>
    </source>
</evidence>
<dbReference type="PANTHER" id="PTHR46401">
    <property type="entry name" value="GLYCOSYLTRANSFERASE WBBK-RELATED"/>
    <property type="match status" value="1"/>
</dbReference>
<reference evidence="3 4" key="1">
    <citation type="journal article" date="2021" name="Front. Microbiol.">
        <title>Aerobic Denitrification and Heterotrophic Sulfur Oxidation in the Genus Halomonas Revealed by Six Novel Species Characterizations and Genome-Based Analysis.</title>
        <authorList>
            <person name="Wang L."/>
            <person name="Shao Z."/>
        </authorList>
    </citation>
    <scope>NUCLEOTIDE SEQUENCE [LARGE SCALE GENOMIC DNA]</scope>
    <source>
        <strain evidence="3 4">MCCC 1A11059</strain>
    </source>
</reference>
<accession>A0ABX7W6S0</accession>
<evidence type="ECO:0000313" key="4">
    <source>
        <dbReference type="Proteomes" id="UP000671868"/>
    </source>
</evidence>
<dbReference type="SUPFAM" id="SSF53756">
    <property type="entry name" value="UDP-Glycosyltransferase/glycogen phosphorylase"/>
    <property type="match status" value="2"/>
</dbReference>
<name>A0ABX7W6S0_9GAMM</name>